<organism evidence="3 4">
    <name type="scientific">Lutzomyia longipalpis</name>
    <name type="common">Sand fly</name>
    <dbReference type="NCBI Taxonomy" id="7200"/>
    <lineage>
        <taxon>Eukaryota</taxon>
        <taxon>Metazoa</taxon>
        <taxon>Ecdysozoa</taxon>
        <taxon>Arthropoda</taxon>
        <taxon>Hexapoda</taxon>
        <taxon>Insecta</taxon>
        <taxon>Pterygota</taxon>
        <taxon>Neoptera</taxon>
        <taxon>Endopterygota</taxon>
        <taxon>Diptera</taxon>
        <taxon>Nematocera</taxon>
        <taxon>Psychodoidea</taxon>
        <taxon>Psychodidae</taxon>
        <taxon>Lutzomyia</taxon>
        <taxon>Lutzomyia</taxon>
    </lineage>
</organism>
<evidence type="ECO:0000256" key="2">
    <source>
        <dbReference type="SAM" id="SignalP"/>
    </source>
</evidence>
<evidence type="ECO:0008006" key="5">
    <source>
        <dbReference type="Google" id="ProtNLM"/>
    </source>
</evidence>
<feature type="signal peptide" evidence="2">
    <location>
        <begin position="1"/>
        <end position="25"/>
    </location>
</feature>
<evidence type="ECO:0000256" key="1">
    <source>
        <dbReference type="SAM" id="MobiDB-lite"/>
    </source>
</evidence>
<protein>
    <recommendedName>
        <fullName evidence="5">Secreted protein</fullName>
    </recommendedName>
</protein>
<reference evidence="3" key="1">
    <citation type="submission" date="2020-05" db="UniProtKB">
        <authorList>
            <consortium name="EnsemblMetazoa"/>
        </authorList>
    </citation>
    <scope>IDENTIFICATION</scope>
    <source>
        <strain evidence="3">Jacobina</strain>
    </source>
</reference>
<evidence type="ECO:0000313" key="3">
    <source>
        <dbReference type="EnsemblMetazoa" id="LLOJ002092-PA"/>
    </source>
</evidence>
<dbReference type="VEuPathDB" id="VectorBase:LLONM1_010362"/>
<dbReference type="EMBL" id="AJWK01006917">
    <property type="status" value="NOT_ANNOTATED_CDS"/>
    <property type="molecule type" value="Genomic_DNA"/>
</dbReference>
<keyword evidence="2" id="KW-0732">Signal</keyword>
<feature type="region of interest" description="Disordered" evidence="1">
    <location>
        <begin position="150"/>
        <end position="176"/>
    </location>
</feature>
<dbReference type="VEuPathDB" id="VectorBase:LLOJ002092"/>
<dbReference type="Proteomes" id="UP000092461">
    <property type="component" value="Unassembled WGS sequence"/>
</dbReference>
<name>A0A1B0CCM4_LUTLO</name>
<proteinExistence type="predicted"/>
<keyword evidence="4" id="KW-1185">Reference proteome</keyword>
<evidence type="ECO:0000313" key="4">
    <source>
        <dbReference type="Proteomes" id="UP000092461"/>
    </source>
</evidence>
<accession>A0A1B0CCM4</accession>
<sequence>MNRVKSLWLFVLIFISSWKIHGVEALRCYACTYVAGQQTDTVCIDKPEEVSGQNIVTCDKRYCTIMRQELQDPAGRVLTFSRSCEDEPLFLNDVIEDATYKTFFRSCTTDLCNDGSGISGGSGWRPDGNPGGNLVVPGLTGQSTINSLRSGISGGSGWRPDGNPGGNLVVPGLTGQSPINSPKLYENI</sequence>
<feature type="chain" id="PRO_5008405595" description="Secreted protein" evidence="2">
    <location>
        <begin position="26"/>
        <end position="188"/>
    </location>
</feature>
<dbReference type="AlphaFoldDB" id="A0A1B0CCM4"/>
<dbReference type="EnsemblMetazoa" id="LLOJ002092-RA">
    <property type="protein sequence ID" value="LLOJ002092-PA"/>
    <property type="gene ID" value="LLOJ002092"/>
</dbReference>
<dbReference type="EMBL" id="AJWK01006918">
    <property type="status" value="NOT_ANNOTATED_CDS"/>
    <property type="molecule type" value="Genomic_DNA"/>
</dbReference>